<dbReference type="GO" id="GO:0005829">
    <property type="term" value="C:cytosol"/>
    <property type="evidence" value="ECO:0007669"/>
    <property type="project" value="TreeGrafter"/>
</dbReference>
<dbReference type="AlphaFoldDB" id="A0A1H0JBK2"/>
<dbReference type="InterPro" id="IPR013785">
    <property type="entry name" value="Aldolase_TIM"/>
</dbReference>
<dbReference type="GO" id="GO:0008840">
    <property type="term" value="F:4-hydroxy-tetrahydrodipicolinate synthase activity"/>
    <property type="evidence" value="ECO:0007669"/>
    <property type="project" value="TreeGrafter"/>
</dbReference>
<feature type="active site" description="Schiff-base intermediate with substrate" evidence="4">
    <location>
        <position position="161"/>
    </location>
</feature>
<keyword evidence="7" id="KW-1185">Reference proteome</keyword>
<evidence type="ECO:0000313" key="6">
    <source>
        <dbReference type="EMBL" id="SDO40883.1"/>
    </source>
</evidence>
<comment type="similarity">
    <text evidence="1 3">Belongs to the DapA family.</text>
</comment>
<feature type="active site" description="Schiff-base intermediate with substrate" evidence="4">
    <location>
        <position position="189"/>
    </location>
</feature>
<accession>A0A1H0JBK2</accession>
<dbReference type="Pfam" id="PF00701">
    <property type="entry name" value="DHDPS"/>
    <property type="match status" value="1"/>
</dbReference>
<dbReference type="CDD" id="cd00408">
    <property type="entry name" value="DHDPS-like"/>
    <property type="match status" value="1"/>
</dbReference>
<dbReference type="SMART" id="SM01130">
    <property type="entry name" value="DHDPS"/>
    <property type="match status" value="1"/>
</dbReference>
<dbReference type="PANTHER" id="PTHR12128">
    <property type="entry name" value="DIHYDRODIPICOLINATE SYNTHASE"/>
    <property type="match status" value="1"/>
</dbReference>
<evidence type="ECO:0000256" key="3">
    <source>
        <dbReference type="PIRNR" id="PIRNR001365"/>
    </source>
</evidence>
<dbReference type="Gene3D" id="3.20.20.70">
    <property type="entry name" value="Aldolase class I"/>
    <property type="match status" value="1"/>
</dbReference>
<protein>
    <submittedName>
        <fullName evidence="6">4-hydroxy-tetrahydrodipicolinate synthase</fullName>
    </submittedName>
</protein>
<dbReference type="STRING" id="582672.SAMN05216360_1228"/>
<name>A0A1H0JBK2_9HYPH</name>
<dbReference type="PANTHER" id="PTHR12128:SF66">
    <property type="entry name" value="4-HYDROXY-2-OXOGLUTARATE ALDOLASE, MITOCHONDRIAL"/>
    <property type="match status" value="1"/>
</dbReference>
<evidence type="ECO:0000313" key="7">
    <source>
        <dbReference type="Proteomes" id="UP000198704"/>
    </source>
</evidence>
<dbReference type="EMBL" id="FNHS01000022">
    <property type="protein sequence ID" value="SDO40883.1"/>
    <property type="molecule type" value="Genomic_DNA"/>
</dbReference>
<dbReference type="PRINTS" id="PR00146">
    <property type="entry name" value="DHPICSNTHASE"/>
</dbReference>
<evidence type="ECO:0000256" key="4">
    <source>
        <dbReference type="PIRSR" id="PIRSR001365-1"/>
    </source>
</evidence>
<keyword evidence="2 3" id="KW-0456">Lyase</keyword>
<dbReference type="Proteomes" id="UP000198704">
    <property type="component" value="Unassembled WGS sequence"/>
</dbReference>
<evidence type="ECO:0000256" key="5">
    <source>
        <dbReference type="PIRSR" id="PIRSR001365-2"/>
    </source>
</evidence>
<reference evidence="7" key="1">
    <citation type="submission" date="2016-10" db="EMBL/GenBank/DDBJ databases">
        <authorList>
            <person name="Varghese N."/>
            <person name="Submissions S."/>
        </authorList>
    </citation>
    <scope>NUCLEOTIDE SEQUENCE [LARGE SCALE GENOMIC DNA]</scope>
    <source>
        <strain evidence="7">BL47</strain>
    </source>
</reference>
<proteinExistence type="inferred from homology"/>
<dbReference type="PIRSF" id="PIRSF001365">
    <property type="entry name" value="DHDPS"/>
    <property type="match status" value="1"/>
</dbReference>
<evidence type="ECO:0000256" key="2">
    <source>
        <dbReference type="ARBA" id="ARBA00023239"/>
    </source>
</evidence>
<dbReference type="SUPFAM" id="SSF51569">
    <property type="entry name" value="Aldolase"/>
    <property type="match status" value="1"/>
</dbReference>
<dbReference type="InterPro" id="IPR002220">
    <property type="entry name" value="DapA-like"/>
</dbReference>
<evidence type="ECO:0000256" key="1">
    <source>
        <dbReference type="ARBA" id="ARBA00007592"/>
    </source>
</evidence>
<sequence>MTRPRRATAGVFFMPDRPACGRYPAVMLRITGLSAFPITPSDADGRVEADALRRLLEPLAAAGVDSIGLLGSTGTYAYLSRDERRRAVEIAAETVSGRAPLLVGIGALRTDEAIRLARDARAAGAAAGLLAPVSYTPLTEEEVLAHFEAVAGEGGLPLVIYDNPTTTHFRFSPELIGRIARLPGVVAAKCPAPEPAAAAAGLAALRAALPADFPLGFSGDWNATEALIAGGDAWFSVAAGLFPNACRAIVQATGAGDADRARALNAELEPLWALFKSHSSLRVVYALAEILGLCRAAPPLPIQPLSPEVRAEIAGAVRRLSLS</sequence>
<organism evidence="6 7">
    <name type="scientific">Methylobacterium phyllostachyos</name>
    <dbReference type="NCBI Taxonomy" id="582672"/>
    <lineage>
        <taxon>Bacteria</taxon>
        <taxon>Pseudomonadati</taxon>
        <taxon>Pseudomonadota</taxon>
        <taxon>Alphaproteobacteria</taxon>
        <taxon>Hyphomicrobiales</taxon>
        <taxon>Methylobacteriaceae</taxon>
        <taxon>Methylobacterium</taxon>
    </lineage>
</organism>
<feature type="binding site" evidence="5">
    <location>
        <position position="73"/>
    </location>
    <ligand>
        <name>pyruvate</name>
        <dbReference type="ChEBI" id="CHEBI:15361"/>
    </ligand>
</feature>
<gene>
    <name evidence="6" type="ORF">SAMN05216360_1228</name>
</gene>